<evidence type="ECO:0000256" key="4">
    <source>
        <dbReference type="ARBA" id="ARBA00023054"/>
    </source>
</evidence>
<sequence length="154" mass="17661">MTEWMSALDVANKVFGRGFKGYNQGEVDAFLDQIAESLQGYAQQVLDMQREVDLLRDKTEDHEKLRASLQETLLFAQKSAEERVQAAERQGQAILAEAKGQAERLVSAAQEEVAMARRELKELREKRQEFVADFRALLFRYQSLIGEIPERENP</sequence>
<dbReference type="PANTHER" id="PTHR35794">
    <property type="entry name" value="CELL DIVISION PROTEIN DIVIVA"/>
    <property type="match status" value="1"/>
</dbReference>
<name>A0A9Q7F0I1_9BACT</name>
<evidence type="ECO:0000256" key="3">
    <source>
        <dbReference type="ARBA" id="ARBA00022618"/>
    </source>
</evidence>
<gene>
    <name evidence="7" type="ORF">KAR29_04250</name>
</gene>
<dbReference type="PANTHER" id="PTHR35794:SF1">
    <property type="entry name" value="CELL CYCLE PROTEIN GPSB"/>
    <property type="match status" value="1"/>
</dbReference>
<dbReference type="Proteomes" id="UP000671879">
    <property type="component" value="Chromosome"/>
</dbReference>
<dbReference type="NCBIfam" id="TIGR03544">
    <property type="entry name" value="DivI1A_domain"/>
    <property type="match status" value="1"/>
</dbReference>
<reference evidence="8" key="1">
    <citation type="submission" date="2021-04" db="EMBL/GenBank/DDBJ databases">
        <title>A novel Synergistetes isolate from a pyrite-forming mixed culture.</title>
        <authorList>
            <person name="Bunk B."/>
            <person name="Sproer C."/>
            <person name="Spring S."/>
            <person name="Pester M."/>
        </authorList>
    </citation>
    <scope>NUCLEOTIDE SEQUENCE [LARGE SCALE GENOMIC DNA]</scope>
    <source>
        <strain evidence="8">J.5.4.2-T.3.5.2</strain>
    </source>
</reference>
<organism evidence="7 8">
    <name type="scientific">Aminithiophilus ramosus</name>
    <dbReference type="NCBI Taxonomy" id="3029084"/>
    <lineage>
        <taxon>Bacteria</taxon>
        <taxon>Thermotogati</taxon>
        <taxon>Synergistota</taxon>
        <taxon>Synergistia</taxon>
        <taxon>Synergistales</taxon>
        <taxon>Aminithiophilaceae</taxon>
        <taxon>Aminithiophilus</taxon>
    </lineage>
</organism>
<keyword evidence="3" id="KW-0132">Cell division</keyword>
<keyword evidence="4 6" id="KW-0175">Coiled coil</keyword>
<dbReference type="KEGG" id="aram:KAR29_04250"/>
<proteinExistence type="predicted"/>
<keyword evidence="2" id="KW-0963">Cytoplasm</keyword>
<keyword evidence="8" id="KW-1185">Reference proteome</keyword>
<dbReference type="Pfam" id="PF05103">
    <property type="entry name" value="DivIVA"/>
    <property type="match status" value="1"/>
</dbReference>
<evidence type="ECO:0000313" key="8">
    <source>
        <dbReference type="Proteomes" id="UP000671879"/>
    </source>
</evidence>
<dbReference type="RefSeq" id="WP_274374392.1">
    <property type="nucleotide sequence ID" value="NZ_CP072943.1"/>
</dbReference>
<dbReference type="InterPro" id="IPR019933">
    <property type="entry name" value="DivIVA_domain"/>
</dbReference>
<evidence type="ECO:0000256" key="5">
    <source>
        <dbReference type="ARBA" id="ARBA00023306"/>
    </source>
</evidence>
<evidence type="ECO:0000313" key="7">
    <source>
        <dbReference type="EMBL" id="QTX33117.1"/>
    </source>
</evidence>
<protein>
    <submittedName>
        <fullName evidence="7">DivIVA domain-containing protein</fullName>
    </submittedName>
</protein>
<evidence type="ECO:0000256" key="2">
    <source>
        <dbReference type="ARBA" id="ARBA00022490"/>
    </source>
</evidence>
<dbReference type="InterPro" id="IPR007793">
    <property type="entry name" value="DivIVA_fam"/>
</dbReference>
<dbReference type="AlphaFoldDB" id="A0A9Q7F0I1"/>
<dbReference type="GO" id="GO:0051301">
    <property type="term" value="P:cell division"/>
    <property type="evidence" value="ECO:0007669"/>
    <property type="project" value="UniProtKB-KW"/>
</dbReference>
<comment type="subcellular location">
    <subcellularLocation>
        <location evidence="1">Cytoplasm</location>
    </subcellularLocation>
</comment>
<keyword evidence="5" id="KW-0131">Cell cycle</keyword>
<accession>A0A9Q7F0I1</accession>
<feature type="coiled-coil region" evidence="6">
    <location>
        <begin position="38"/>
        <end position="133"/>
    </location>
</feature>
<evidence type="ECO:0000256" key="6">
    <source>
        <dbReference type="SAM" id="Coils"/>
    </source>
</evidence>
<evidence type="ECO:0000256" key="1">
    <source>
        <dbReference type="ARBA" id="ARBA00004496"/>
    </source>
</evidence>
<dbReference type="EMBL" id="CP072943">
    <property type="protein sequence ID" value="QTX33117.1"/>
    <property type="molecule type" value="Genomic_DNA"/>
</dbReference>
<dbReference type="Gene3D" id="6.10.250.660">
    <property type="match status" value="1"/>
</dbReference>
<dbReference type="GO" id="GO:0005737">
    <property type="term" value="C:cytoplasm"/>
    <property type="evidence" value="ECO:0007669"/>
    <property type="project" value="UniProtKB-SubCell"/>
</dbReference>